<dbReference type="GO" id="GO:0090559">
    <property type="term" value="P:regulation of membrane permeability"/>
    <property type="evidence" value="ECO:0007669"/>
    <property type="project" value="TreeGrafter"/>
</dbReference>
<evidence type="ECO:0000259" key="20">
    <source>
        <dbReference type="PROSITE" id="PS50835"/>
    </source>
</evidence>
<dbReference type="InterPro" id="IPR003599">
    <property type="entry name" value="Ig_sub"/>
</dbReference>
<reference evidence="21" key="1">
    <citation type="thesis" date="2020" institute="ProQuest LLC" country="789 East Eisenhower Parkway, Ann Arbor, MI, USA">
        <title>Comparative Genomics and Chromosome Evolution.</title>
        <authorList>
            <person name="Mudd A.B."/>
        </authorList>
    </citation>
    <scope>NUCLEOTIDE SEQUENCE</scope>
    <source>
        <strain evidence="21">1538</strain>
        <tissue evidence="21">Blood</tissue>
    </source>
</reference>
<evidence type="ECO:0000256" key="19">
    <source>
        <dbReference type="SAM" id="Phobius"/>
    </source>
</evidence>
<evidence type="ECO:0000256" key="15">
    <source>
        <dbReference type="ARBA" id="ARBA00023180"/>
    </source>
</evidence>
<sequence>MSSSSSDAEFRCNYPGNFQSPRVEWKFTSGTDATLVYYDGELTAPYKNRAVVFPQGLRLNSVSRKDSGEYACEVTGKDGSYFEYKSQLTVLVPPSVPTAQVPTSVSTGSTATLFCIENDGSPRPTFAWYKNKVLMPENPKASPTFQNSSYTIDVKTGQLRFNPVMKSDAGEFYCEATNSQGKQVSEAVRMEVNDVNVGGIVAAVIVSLLILGLIAFGIWFAYHRGYIGSEYLSCKKVIYSQPSETRSDKNFQQTSSFLV</sequence>
<keyword evidence="11" id="KW-0965">Cell junction</keyword>
<dbReference type="FunFam" id="2.60.40.10:FF:000342">
    <property type="entry name" value="Junctional adhesion molecule A"/>
    <property type="match status" value="1"/>
</dbReference>
<evidence type="ECO:0000256" key="12">
    <source>
        <dbReference type="ARBA" id="ARBA00022989"/>
    </source>
</evidence>
<evidence type="ECO:0000256" key="9">
    <source>
        <dbReference type="ARBA" id="ARBA00022729"/>
    </source>
</evidence>
<comment type="subcellular location">
    <subcellularLocation>
        <location evidence="2">Cell junction</location>
        <location evidence="2">Tight junction</location>
    </subcellularLocation>
    <subcellularLocation>
        <location evidence="1">Cell membrane</location>
        <topology evidence="1">Single-pass type I membrane protein</topology>
    </subcellularLocation>
</comment>
<evidence type="ECO:0000256" key="7">
    <source>
        <dbReference type="ARBA" id="ARBA00022553"/>
    </source>
</evidence>
<comment type="similarity">
    <text evidence="3">Belongs to the immunoglobulin superfamily.</text>
</comment>
<evidence type="ECO:0000256" key="4">
    <source>
        <dbReference type="ARBA" id="ARBA00016608"/>
    </source>
</evidence>
<dbReference type="Gene3D" id="2.60.40.10">
    <property type="entry name" value="Immunoglobulins"/>
    <property type="match status" value="2"/>
</dbReference>
<keyword evidence="22" id="KW-1185">Reference proteome</keyword>
<dbReference type="PANTHER" id="PTHR45113">
    <property type="entry name" value="JUNCTIONAL ADHESION MOLECULE A"/>
    <property type="match status" value="1"/>
</dbReference>
<evidence type="ECO:0000313" key="21">
    <source>
        <dbReference type="EMBL" id="DBA13784.1"/>
    </source>
</evidence>
<dbReference type="PANTHER" id="PTHR45113:SF1">
    <property type="entry name" value="JUNCTIONAL ADHESION MOLECULE A"/>
    <property type="match status" value="1"/>
</dbReference>
<dbReference type="InterPro" id="IPR003598">
    <property type="entry name" value="Ig_sub2"/>
</dbReference>
<dbReference type="GO" id="GO:0005886">
    <property type="term" value="C:plasma membrane"/>
    <property type="evidence" value="ECO:0007669"/>
    <property type="project" value="UniProtKB-SubCell"/>
</dbReference>
<dbReference type="PROSITE" id="PS50835">
    <property type="entry name" value="IG_LIKE"/>
    <property type="match status" value="2"/>
</dbReference>
<evidence type="ECO:0000256" key="10">
    <source>
        <dbReference type="ARBA" id="ARBA00022737"/>
    </source>
</evidence>
<dbReference type="SMART" id="SM00409">
    <property type="entry name" value="IG"/>
    <property type="match status" value="2"/>
</dbReference>
<dbReference type="GO" id="GO:0090557">
    <property type="term" value="P:establishment of endothelial intestinal barrier"/>
    <property type="evidence" value="ECO:0007669"/>
    <property type="project" value="TreeGrafter"/>
</dbReference>
<dbReference type="GO" id="GO:0007155">
    <property type="term" value="P:cell adhesion"/>
    <property type="evidence" value="ECO:0007669"/>
    <property type="project" value="InterPro"/>
</dbReference>
<dbReference type="Pfam" id="PF07686">
    <property type="entry name" value="V-set"/>
    <property type="match status" value="1"/>
</dbReference>
<evidence type="ECO:0000256" key="18">
    <source>
        <dbReference type="ARBA" id="ARBA00046718"/>
    </source>
</evidence>
<feature type="transmembrane region" description="Helical" evidence="19">
    <location>
        <begin position="197"/>
        <end position="222"/>
    </location>
</feature>
<dbReference type="SUPFAM" id="SSF48726">
    <property type="entry name" value="Immunoglobulin"/>
    <property type="match status" value="2"/>
</dbReference>
<dbReference type="EMBL" id="DYDO01000013">
    <property type="protein sequence ID" value="DBA13784.1"/>
    <property type="molecule type" value="Genomic_DNA"/>
</dbReference>
<dbReference type="InterPro" id="IPR013783">
    <property type="entry name" value="Ig-like_fold"/>
</dbReference>
<dbReference type="InterPro" id="IPR013106">
    <property type="entry name" value="Ig_V-set"/>
</dbReference>
<evidence type="ECO:0000256" key="14">
    <source>
        <dbReference type="ARBA" id="ARBA00023157"/>
    </source>
</evidence>
<protein>
    <recommendedName>
        <fullName evidence="4">Junctional adhesion molecule A</fullName>
    </recommendedName>
    <alternativeName>
        <fullName evidence="17">Junctional adhesion molecule 1</fullName>
    </alternativeName>
</protein>
<dbReference type="InterPro" id="IPR036179">
    <property type="entry name" value="Ig-like_dom_sf"/>
</dbReference>
<feature type="domain" description="Ig-like" evidence="20">
    <location>
        <begin position="1"/>
        <end position="89"/>
    </location>
</feature>
<evidence type="ECO:0000256" key="3">
    <source>
        <dbReference type="ARBA" id="ARBA00008637"/>
    </source>
</evidence>
<evidence type="ECO:0000256" key="11">
    <source>
        <dbReference type="ARBA" id="ARBA00022949"/>
    </source>
</evidence>
<keyword evidence="15" id="KW-0325">Glycoprotein</keyword>
<dbReference type="Proteomes" id="UP001181693">
    <property type="component" value="Unassembled WGS sequence"/>
</dbReference>
<evidence type="ECO:0000313" key="22">
    <source>
        <dbReference type="Proteomes" id="UP001181693"/>
    </source>
</evidence>
<dbReference type="GO" id="GO:0050892">
    <property type="term" value="P:intestinal absorption"/>
    <property type="evidence" value="ECO:0007669"/>
    <property type="project" value="TreeGrafter"/>
</dbReference>
<feature type="domain" description="Ig-like" evidence="20">
    <location>
        <begin position="94"/>
        <end position="185"/>
    </location>
</feature>
<dbReference type="SMART" id="SM00408">
    <property type="entry name" value="IGc2"/>
    <property type="match status" value="2"/>
</dbReference>
<evidence type="ECO:0000256" key="5">
    <source>
        <dbReference type="ARBA" id="ARBA00022427"/>
    </source>
</evidence>
<name>A0AAV2ZDQ6_PYXAD</name>
<keyword evidence="5" id="KW-0796">Tight junction</keyword>
<evidence type="ECO:0000256" key="1">
    <source>
        <dbReference type="ARBA" id="ARBA00004251"/>
    </source>
</evidence>
<dbReference type="GO" id="GO:0005923">
    <property type="term" value="C:bicellular tight junction"/>
    <property type="evidence" value="ECO:0007669"/>
    <property type="project" value="UniProtKB-SubCell"/>
</dbReference>
<accession>A0AAV2ZDQ6</accession>
<dbReference type="InterPro" id="IPR007110">
    <property type="entry name" value="Ig-like_dom"/>
</dbReference>
<keyword evidence="16" id="KW-0393">Immunoglobulin domain</keyword>
<dbReference type="Pfam" id="PF13927">
    <property type="entry name" value="Ig_3"/>
    <property type="match status" value="1"/>
</dbReference>
<keyword evidence="6" id="KW-1003">Cell membrane</keyword>
<evidence type="ECO:0000256" key="6">
    <source>
        <dbReference type="ARBA" id="ARBA00022475"/>
    </source>
</evidence>
<keyword evidence="12 19" id="KW-1133">Transmembrane helix</keyword>
<keyword evidence="7" id="KW-0597">Phosphoprotein</keyword>
<keyword evidence="8 19" id="KW-0812">Transmembrane</keyword>
<dbReference type="AlphaFoldDB" id="A0AAV2ZDQ6"/>
<keyword evidence="9" id="KW-0732">Signal</keyword>
<gene>
    <name evidence="21" type="ORF">GDO54_004826</name>
</gene>
<comment type="caution">
    <text evidence="21">The sequence shown here is derived from an EMBL/GenBank/DDBJ whole genome shotgun (WGS) entry which is preliminary data.</text>
</comment>
<evidence type="ECO:0000256" key="2">
    <source>
        <dbReference type="ARBA" id="ARBA00004435"/>
    </source>
</evidence>
<dbReference type="InterPro" id="IPR042456">
    <property type="entry name" value="F11R"/>
</dbReference>
<evidence type="ECO:0000256" key="13">
    <source>
        <dbReference type="ARBA" id="ARBA00023136"/>
    </source>
</evidence>
<comment type="subunit">
    <text evidence="18">Interacts with the ninth PDZ domain of MPDZ. Interacts with the first PDZ domain of PARD3. The association between PARD3 and PARD6B probably disrupts this interaction. Interacts with ITGAL (via I-domain). Interacts with CD151.</text>
</comment>
<evidence type="ECO:0000256" key="16">
    <source>
        <dbReference type="ARBA" id="ARBA00023319"/>
    </source>
</evidence>
<evidence type="ECO:0000256" key="17">
    <source>
        <dbReference type="ARBA" id="ARBA00030590"/>
    </source>
</evidence>
<keyword evidence="14" id="KW-1015">Disulfide bond</keyword>
<keyword evidence="13 19" id="KW-0472">Membrane</keyword>
<organism evidence="21 22">
    <name type="scientific">Pyxicephalus adspersus</name>
    <name type="common">African bullfrog</name>
    <dbReference type="NCBI Taxonomy" id="30357"/>
    <lineage>
        <taxon>Eukaryota</taxon>
        <taxon>Metazoa</taxon>
        <taxon>Chordata</taxon>
        <taxon>Craniata</taxon>
        <taxon>Vertebrata</taxon>
        <taxon>Euteleostomi</taxon>
        <taxon>Amphibia</taxon>
        <taxon>Batrachia</taxon>
        <taxon>Anura</taxon>
        <taxon>Neobatrachia</taxon>
        <taxon>Ranoidea</taxon>
        <taxon>Pyxicephalidae</taxon>
        <taxon>Pyxicephalinae</taxon>
        <taxon>Pyxicephalus</taxon>
    </lineage>
</organism>
<proteinExistence type="inferred from homology"/>
<keyword evidence="10" id="KW-0677">Repeat</keyword>
<evidence type="ECO:0000256" key="8">
    <source>
        <dbReference type="ARBA" id="ARBA00022692"/>
    </source>
</evidence>